<dbReference type="Gene3D" id="1.20.1270.60">
    <property type="entry name" value="Arfaptin homology (AH) domain/BAR domain"/>
    <property type="match status" value="1"/>
</dbReference>
<feature type="coiled-coil region" evidence="2">
    <location>
        <begin position="114"/>
        <end position="174"/>
    </location>
</feature>
<evidence type="ECO:0000256" key="3">
    <source>
        <dbReference type="SAM" id="MobiDB-lite"/>
    </source>
</evidence>
<organism evidence="4 5">
    <name type="scientific">Fundulus heteroclitus</name>
    <name type="common">Killifish</name>
    <name type="synonym">Mummichog</name>
    <dbReference type="NCBI Taxonomy" id="8078"/>
    <lineage>
        <taxon>Eukaryota</taxon>
        <taxon>Metazoa</taxon>
        <taxon>Chordata</taxon>
        <taxon>Craniata</taxon>
        <taxon>Vertebrata</taxon>
        <taxon>Euteleostomi</taxon>
        <taxon>Actinopterygii</taxon>
        <taxon>Neopterygii</taxon>
        <taxon>Teleostei</taxon>
        <taxon>Neoteleostei</taxon>
        <taxon>Acanthomorphata</taxon>
        <taxon>Ovalentaria</taxon>
        <taxon>Atherinomorphae</taxon>
        <taxon>Cyprinodontiformes</taxon>
        <taxon>Fundulidae</taxon>
        <taxon>Fundulus</taxon>
    </lineage>
</organism>
<evidence type="ECO:0000313" key="4">
    <source>
        <dbReference type="Ensembl" id="ENSFHEP00000032977.1"/>
    </source>
</evidence>
<sequence length="272" mass="31477">SNARPDTMASNSKRDIQKQAIEQILKNAEKNLGELCTTLASYTRKTAKLRDKVDLLVATLIDFSHTEDPEFQIGLKNLAEDLALVQDYRHAQVERLETKVVTPLKAYGDIIKNKRKFTADLNREQKELQKLEKTRLSNPADRQKIAEVNAQKASANAQRSIKQIEETITDFQRQKLEDVKKVFREFITVEMLFHTKALEVFSQTYGNMEVMDAEKDMEFHSNLRHQGGMDGELEQEEATKDEEEESETEMEQDEHIRQSFAVQYAQTTRKHN</sequence>
<dbReference type="InterPro" id="IPR027267">
    <property type="entry name" value="AH/BAR_dom_sf"/>
</dbReference>
<dbReference type="GO" id="GO:0035869">
    <property type="term" value="C:ciliary transition zone"/>
    <property type="evidence" value="ECO:0007669"/>
    <property type="project" value="TreeGrafter"/>
</dbReference>
<dbReference type="Proteomes" id="UP000265000">
    <property type="component" value="Unplaced"/>
</dbReference>
<dbReference type="GO" id="GO:0036064">
    <property type="term" value="C:ciliary basal body"/>
    <property type="evidence" value="ECO:0007669"/>
    <property type="project" value="TreeGrafter"/>
</dbReference>
<name>A0A3Q2R026_FUNHE</name>
<reference evidence="4" key="2">
    <citation type="submission" date="2025-09" db="UniProtKB">
        <authorList>
            <consortium name="Ensembl"/>
        </authorList>
    </citation>
    <scope>IDENTIFICATION</scope>
</reference>
<dbReference type="STRING" id="8078.ENSFHEP00000032977"/>
<proteinExistence type="predicted"/>
<dbReference type="PANTHER" id="PTHR21223">
    <property type="entry name" value="CBY1-INTERACTING BAR DOMAIN-CONTAINING PROTEIN HOMOLOG"/>
    <property type="match status" value="1"/>
</dbReference>
<evidence type="ECO:0000256" key="2">
    <source>
        <dbReference type="SAM" id="Coils"/>
    </source>
</evidence>
<dbReference type="InterPro" id="IPR009602">
    <property type="entry name" value="CBAR/FAM92"/>
</dbReference>
<dbReference type="GO" id="GO:0060271">
    <property type="term" value="P:cilium assembly"/>
    <property type="evidence" value="ECO:0007669"/>
    <property type="project" value="TreeGrafter"/>
</dbReference>
<accession>A0A3Q2R026</accession>
<dbReference type="Ensembl" id="ENSFHET00000026855.1">
    <property type="protein sequence ID" value="ENSFHEP00000032977.1"/>
    <property type="gene ID" value="ENSFHEG00000019863.1"/>
</dbReference>
<dbReference type="SUPFAM" id="SSF103657">
    <property type="entry name" value="BAR/IMD domain-like"/>
    <property type="match status" value="1"/>
</dbReference>
<reference evidence="4" key="1">
    <citation type="submission" date="2025-08" db="UniProtKB">
        <authorList>
            <consortium name="Ensembl"/>
        </authorList>
    </citation>
    <scope>IDENTIFICATION</scope>
</reference>
<keyword evidence="5" id="KW-1185">Reference proteome</keyword>
<dbReference type="Pfam" id="PF06730">
    <property type="entry name" value="FAM92"/>
    <property type="match status" value="1"/>
</dbReference>
<comment type="subcellular location">
    <subcellularLocation>
        <location evidence="1">Cytoplasm</location>
        <location evidence="1">Cytoskeleton</location>
        <location evidence="1">Microtubule organizing center</location>
        <location evidence="1">Centrosome</location>
        <location evidence="1">Centriole</location>
    </subcellularLocation>
</comment>
<dbReference type="AlphaFoldDB" id="A0A3Q2R026"/>
<keyword evidence="2" id="KW-0175">Coiled coil</keyword>
<evidence type="ECO:0000313" key="5">
    <source>
        <dbReference type="Proteomes" id="UP000265000"/>
    </source>
</evidence>
<dbReference type="GeneTree" id="ENSGT00390000010285"/>
<feature type="region of interest" description="Disordered" evidence="3">
    <location>
        <begin position="224"/>
        <end position="258"/>
    </location>
</feature>
<dbReference type="GO" id="GO:0005814">
    <property type="term" value="C:centriole"/>
    <property type="evidence" value="ECO:0007669"/>
    <property type="project" value="UniProtKB-SubCell"/>
</dbReference>
<feature type="compositionally biased region" description="Acidic residues" evidence="3">
    <location>
        <begin position="231"/>
        <end position="252"/>
    </location>
</feature>
<protein>
    <submittedName>
        <fullName evidence="4">Family with sequence similarity 92 member A1</fullName>
    </submittedName>
</protein>
<dbReference type="PANTHER" id="PTHR21223:SF3">
    <property type="entry name" value="CBY1-INTERACTING BAR DOMAIN-CONTAINING PROTEIN 2"/>
    <property type="match status" value="1"/>
</dbReference>
<evidence type="ECO:0000256" key="1">
    <source>
        <dbReference type="ARBA" id="ARBA00004114"/>
    </source>
</evidence>